<gene>
    <name evidence="3" type="ORF">NEA10_17995</name>
</gene>
<evidence type="ECO:0000259" key="2">
    <source>
        <dbReference type="Pfam" id="PF20429"/>
    </source>
</evidence>
<accession>A0ABY5ANA3</accession>
<organism evidence="3 4">
    <name type="scientific">Phormidium yuhuli AB48</name>
    <dbReference type="NCBI Taxonomy" id="2940671"/>
    <lineage>
        <taxon>Bacteria</taxon>
        <taxon>Bacillati</taxon>
        <taxon>Cyanobacteriota</taxon>
        <taxon>Cyanophyceae</taxon>
        <taxon>Oscillatoriophycideae</taxon>
        <taxon>Oscillatoriales</taxon>
        <taxon>Oscillatoriaceae</taxon>
        <taxon>Phormidium</taxon>
        <taxon>Phormidium yuhuli</taxon>
    </lineage>
</organism>
<feature type="domain" description="RNA-binding protein Tab2/Atab2 C-terminal" evidence="2">
    <location>
        <begin position="118"/>
        <end position="273"/>
    </location>
</feature>
<evidence type="ECO:0000259" key="1">
    <source>
        <dbReference type="Pfam" id="PF06485"/>
    </source>
</evidence>
<feature type="domain" description="RNA-binding protein Tab2-like N-terminal" evidence="1">
    <location>
        <begin position="3"/>
        <end position="102"/>
    </location>
</feature>
<dbReference type="Pfam" id="PF20429">
    <property type="entry name" value="Tab2-like_C"/>
    <property type="match status" value="1"/>
</dbReference>
<reference evidence="3" key="1">
    <citation type="submission" date="2022-06" db="EMBL/GenBank/DDBJ databases">
        <title>Genome sequence of Phormidium yuhuli AB48 isolated from an industrial photobioreactor environment.</title>
        <authorList>
            <person name="Qiu Y."/>
            <person name="Noonan A.J.C."/>
            <person name="Dofher K."/>
            <person name="Koch M."/>
            <person name="Kieft B."/>
            <person name="Lin X."/>
            <person name="Ziels R.M."/>
            <person name="Hallam S.J."/>
        </authorList>
    </citation>
    <scope>NUCLEOTIDE SEQUENCE</scope>
    <source>
        <strain evidence="3">AB48</strain>
    </source>
</reference>
<dbReference type="PANTHER" id="PTHR34556:SF2">
    <property type="entry name" value="PROTEIN TAB2 HOMOLOG, CHLOROPLASTIC"/>
    <property type="match status" value="1"/>
</dbReference>
<name>A0ABY5ANA3_9CYAN</name>
<dbReference type="RefSeq" id="WP_252662713.1">
    <property type="nucleotide sequence ID" value="NZ_CP098611.1"/>
</dbReference>
<evidence type="ECO:0000313" key="3">
    <source>
        <dbReference type="EMBL" id="USR90689.1"/>
    </source>
</evidence>
<protein>
    <submittedName>
        <fullName evidence="3">Tab2/Atab2 family RNA-binding protein</fullName>
    </submittedName>
</protein>
<dbReference type="Pfam" id="PF06485">
    <property type="entry name" value="Tab2-like_N"/>
    <property type="match status" value="1"/>
</dbReference>
<dbReference type="Proteomes" id="UP001056708">
    <property type="component" value="Chromosome"/>
</dbReference>
<keyword evidence="4" id="KW-1185">Reference proteome</keyword>
<dbReference type="InterPro" id="IPR046760">
    <property type="entry name" value="Tab2-like_N"/>
</dbReference>
<dbReference type="InterPro" id="IPR046761">
    <property type="entry name" value="Tab2-like_C"/>
</dbReference>
<dbReference type="PANTHER" id="PTHR34556">
    <property type="match status" value="1"/>
</dbReference>
<evidence type="ECO:0000313" key="4">
    <source>
        <dbReference type="Proteomes" id="UP001056708"/>
    </source>
</evidence>
<dbReference type="EMBL" id="CP098611">
    <property type="protein sequence ID" value="USR90689.1"/>
    <property type="molecule type" value="Genomic_DNA"/>
</dbReference>
<sequence>MSVWQLDFFRRPLRNEEGEVLWELLGCDRTFEFRFQRWCPQSQASSDWIVQQLQSLDRPLPQVLATFRPESLSLIQEVARKLGITALATRRTDTLKRWLLDRVSVYQELPGYTSDAYQPLAVPRPAPVPVADSLWGDRWRFASLPVAELDSFAAHPMRVRSLPPDLHPLRLGLASTQPLPGLVIDGGRKSLQLAQWLESINPVAVNYVPGAPDGLILEAGLADRWVLATFDDPEVQAAARLYHQRQNEAKGLHFLVIQPDDSGHTYTGLWLLQPA</sequence>
<proteinExistence type="predicted"/>
<dbReference type="InterPro" id="IPR009472">
    <property type="entry name" value="Tab2-like"/>
</dbReference>